<gene>
    <name evidence="13" type="ORF">SCAL_001159</name>
</gene>
<evidence type="ECO:0000259" key="8">
    <source>
        <dbReference type="Pfam" id="PF02878"/>
    </source>
</evidence>
<dbReference type="InterPro" id="IPR046457">
    <property type="entry name" value="PMI_typeI_cat"/>
</dbReference>
<evidence type="ECO:0000256" key="3">
    <source>
        <dbReference type="ARBA" id="ARBA00022553"/>
    </source>
</evidence>
<dbReference type="Pfam" id="PF00408">
    <property type="entry name" value="PGM_PMM_IV"/>
    <property type="match status" value="1"/>
</dbReference>
<dbReference type="Proteomes" id="UP000186940">
    <property type="component" value="Unassembled WGS sequence"/>
</dbReference>
<evidence type="ECO:0000256" key="2">
    <source>
        <dbReference type="ARBA" id="ARBA00010231"/>
    </source>
</evidence>
<comment type="similarity">
    <text evidence="2">Belongs to the phosphohexose mutase family.</text>
</comment>
<dbReference type="STRING" id="1838285.SCAL_001159"/>
<dbReference type="GO" id="GO:0016868">
    <property type="term" value="F:intramolecular phosphotransferase activity"/>
    <property type="evidence" value="ECO:0007669"/>
    <property type="project" value="InterPro"/>
</dbReference>
<dbReference type="InterPro" id="IPR049071">
    <property type="entry name" value="MPI_cupin_dom"/>
</dbReference>
<dbReference type="InterPro" id="IPR011051">
    <property type="entry name" value="RmlC_Cupin_sf"/>
</dbReference>
<organism evidence="13 14">
    <name type="scientific">Candidatus Syntropharchaeum caldarium</name>
    <dbReference type="NCBI Taxonomy" id="1838285"/>
    <lineage>
        <taxon>Archaea</taxon>
        <taxon>Methanobacteriati</taxon>
        <taxon>Methanobacteriota</taxon>
        <taxon>Stenosarchaea group</taxon>
        <taxon>Methanomicrobia</taxon>
        <taxon>Methanosarcinales</taxon>
        <taxon>ANME-2 cluster</taxon>
        <taxon>Candidatus Syntropharchaeum</taxon>
    </lineage>
</organism>
<dbReference type="InterPro" id="IPR005844">
    <property type="entry name" value="A-D-PHexomutase_a/b/a-I"/>
</dbReference>
<feature type="domain" description="Phosphomannose isomerase type I catalytic" evidence="11">
    <location>
        <begin position="495"/>
        <end position="575"/>
    </location>
</feature>
<evidence type="ECO:0000256" key="6">
    <source>
        <dbReference type="ARBA" id="ARBA00023235"/>
    </source>
</evidence>
<evidence type="ECO:0000256" key="5">
    <source>
        <dbReference type="ARBA" id="ARBA00022842"/>
    </source>
</evidence>
<keyword evidence="6" id="KW-0413">Isomerase</keyword>
<dbReference type="Gene3D" id="3.40.120.10">
    <property type="entry name" value="Alpha-D-Glucose-1,6-Bisphosphate, subunit A, domain 3"/>
    <property type="match status" value="3"/>
</dbReference>
<dbReference type="Pfam" id="PF21621">
    <property type="entry name" value="MPI_cupin_dom"/>
    <property type="match status" value="1"/>
</dbReference>
<dbReference type="InterPro" id="IPR014710">
    <property type="entry name" value="RmlC-like_jellyroll"/>
</dbReference>
<keyword evidence="4" id="KW-0479">Metal-binding</keyword>
<dbReference type="PATRIC" id="fig|1838285.3.peg.1178"/>
<dbReference type="CDD" id="cd07010">
    <property type="entry name" value="cupin_PMI_type_I_N_bac"/>
    <property type="match status" value="1"/>
</dbReference>
<evidence type="ECO:0000259" key="9">
    <source>
        <dbReference type="Pfam" id="PF02879"/>
    </source>
</evidence>
<feature type="domain" description="Alpha-D-phosphohexomutase alpha/beta/alpha" evidence="9">
    <location>
        <begin position="1000"/>
        <end position="1089"/>
    </location>
</feature>
<dbReference type="InterPro" id="IPR005845">
    <property type="entry name" value="A-D-PHexomutase_a/b/a-II"/>
</dbReference>
<dbReference type="Pfam" id="PF02880">
    <property type="entry name" value="PGM_PMM_III"/>
    <property type="match status" value="1"/>
</dbReference>
<feature type="domain" description="Alpha-D-phosphohexomutase alpha/beta/alpha" evidence="8">
    <location>
        <begin position="772"/>
        <end position="908"/>
    </location>
</feature>
<dbReference type="GO" id="GO:0005975">
    <property type="term" value="P:carbohydrate metabolic process"/>
    <property type="evidence" value="ECO:0007669"/>
    <property type="project" value="InterPro"/>
</dbReference>
<dbReference type="Pfam" id="PF02879">
    <property type="entry name" value="PGM_PMM_II"/>
    <property type="match status" value="1"/>
</dbReference>
<feature type="domain" description="Alpha-D-phosphohexomutase C-terminal" evidence="7">
    <location>
        <begin position="1222"/>
        <end position="1304"/>
    </location>
</feature>
<proteinExistence type="inferred from homology"/>
<dbReference type="Pfam" id="PF20511">
    <property type="entry name" value="PMI_typeI_cat"/>
    <property type="match status" value="1"/>
</dbReference>
<feature type="domain" description="Alpha-D-phosphohexomutase alpha/beta/alpha" evidence="10">
    <location>
        <begin position="1093"/>
        <end position="1202"/>
    </location>
</feature>
<dbReference type="SUPFAM" id="SSF51182">
    <property type="entry name" value="RmlC-like cupins"/>
    <property type="match status" value="1"/>
</dbReference>
<keyword evidence="5" id="KW-0460">Magnesium</keyword>
<dbReference type="PANTHER" id="PTHR43771">
    <property type="entry name" value="PHOSPHOMANNOMUTASE"/>
    <property type="match status" value="1"/>
</dbReference>
<reference evidence="13" key="1">
    <citation type="submission" date="2016-05" db="EMBL/GenBank/DDBJ databases">
        <title>Microbial consortia oxidize butane by reversing methanogenesis.</title>
        <authorList>
            <person name="Laso-Perez R."/>
            <person name="Richter M."/>
            <person name="Wegener G."/>
            <person name="Musat F."/>
        </authorList>
    </citation>
    <scope>NUCLEOTIDE SEQUENCE [LARGE SCALE GENOMIC DNA]</scope>
    <source>
        <strain evidence="13">BOX2</strain>
    </source>
</reference>
<dbReference type="GO" id="GO:0004476">
    <property type="term" value="F:mannose-6-phosphate isomerase activity"/>
    <property type="evidence" value="ECO:0007669"/>
    <property type="project" value="InterPro"/>
</dbReference>
<evidence type="ECO:0000259" key="10">
    <source>
        <dbReference type="Pfam" id="PF02880"/>
    </source>
</evidence>
<dbReference type="Pfam" id="PF02878">
    <property type="entry name" value="PGM_PMM_I"/>
    <property type="match status" value="1"/>
</dbReference>
<dbReference type="Gene3D" id="3.30.310.50">
    <property type="entry name" value="Alpha-D-phosphohexomutase, C-terminal domain"/>
    <property type="match status" value="1"/>
</dbReference>
<dbReference type="GO" id="GO:0008270">
    <property type="term" value="F:zinc ion binding"/>
    <property type="evidence" value="ECO:0007669"/>
    <property type="project" value="InterPro"/>
</dbReference>
<evidence type="ECO:0000259" key="11">
    <source>
        <dbReference type="Pfam" id="PF20511"/>
    </source>
</evidence>
<dbReference type="EMBL" id="LYOS01000003">
    <property type="protein sequence ID" value="OFV67784.1"/>
    <property type="molecule type" value="Genomic_DNA"/>
</dbReference>
<comment type="caution">
    <text evidence="13">The sequence shown here is derived from an EMBL/GenBank/DDBJ whole genome shotgun (WGS) entry which is preliminary data.</text>
</comment>
<dbReference type="InterPro" id="IPR016055">
    <property type="entry name" value="A-D-PHexomutase_a/b/a-I/II/III"/>
</dbReference>
<keyword evidence="3" id="KW-0597">Phosphoprotein</keyword>
<dbReference type="InterPro" id="IPR005843">
    <property type="entry name" value="A-D-PHexomutase_C"/>
</dbReference>
<evidence type="ECO:0000313" key="14">
    <source>
        <dbReference type="Proteomes" id="UP000186940"/>
    </source>
</evidence>
<protein>
    <submittedName>
        <fullName evidence="13">Protein containing Alpha-D-phosphohexomutase, alpha/beta/alpha domain I</fullName>
    </submittedName>
</protein>
<evidence type="ECO:0000259" key="12">
    <source>
        <dbReference type="Pfam" id="PF21621"/>
    </source>
</evidence>
<dbReference type="SUPFAM" id="SSF55957">
    <property type="entry name" value="Phosphoglucomutase, C-terminal domain"/>
    <property type="match status" value="1"/>
</dbReference>
<dbReference type="PANTHER" id="PTHR43771:SF2">
    <property type="entry name" value="PHOSPHOMANNOMUTASE_PHOSPHOGLUCOMUTASE"/>
    <property type="match status" value="1"/>
</dbReference>
<comment type="cofactor">
    <cofactor evidence="1">
        <name>Mg(2+)</name>
        <dbReference type="ChEBI" id="CHEBI:18420"/>
    </cofactor>
</comment>
<evidence type="ECO:0000256" key="1">
    <source>
        <dbReference type="ARBA" id="ARBA00001946"/>
    </source>
</evidence>
<dbReference type="InterPro" id="IPR036900">
    <property type="entry name" value="A-D-PHexomutase_C_sf"/>
</dbReference>
<dbReference type="SUPFAM" id="SSF53738">
    <property type="entry name" value="Phosphoglucomutase, first 3 domains"/>
    <property type="match status" value="3"/>
</dbReference>
<sequence>MNSHHTHIQQMKEIVRASKGFDRVIVVTSSRKQALFWQDRLNKVKNQIMGENTRIYVVVEEWEAGQLLGTLNAWREVCKKEDLYALLEKGGRIAIYHTAGHGKRMAPIVASEGNDKSAIRLPGLLDLDGKKVPMRLLEAVIYQTSIFAPSRSGRLCVFWTDQIFIPSTDDVSYEGKYHVELLSIRGEAPKTREEWEKNWQSYGLVIPDGEGARLLEKQTWDEFLKLIEEGVVKEKNGKIHIAKGLGCFSVSYEFAKDRSAGFKKDLEEKRKLDTDPDLWMPLTSPQFVDEAKRKRLEGLIKRFEKDGPIFGDKDMGEGTYWWDFGQANLYHQNLLKLTADTAEGETMRRFFGEGSSPLVDSTIYNSDLAACVVVSSMLNEVHATESLIYNCIELSGFSADKEVVSDIFHPEKGKIRMRRGIFRDGKKDWDKRLLPNPYSYSELEKLMENVTHDEMEKEKRIWEKYFAAGFGKLFDELSHSVLRLKPARLDKAWGSEVWTASTHPANQTMVETGEIEIPLIHLLNHASDKILGGVIARDFRGEFPIITKFIESKENLSVQVHPSDDDAAALGECDPGKMEGWYILDAQKDAKIYLSLCKTITDLAMIDDSCLNAVDVKQGDVFLIPAGTLHAIGAGVRLFEIQESSNLTYRVWDWGRDRELQIEKAQKVCVFNRDAASLRQQPVERDGEINLLDTVYFTLSTIGSGRWETKGSFHLLTCIEGEATLEVGEKHEVLKTGDTVLVPASIDSYNLSTKGKVLNAYLRTPESIDPVIFQTYDVRALEKDLPDRVCYYLGMGYGTYLRRLKGAEPGTLWVCVGGGVRLSTERIRKPLIDGIRKSGVNVYDVGITTTPELYFSIPFLNADGGINITASHNEAAYNGLKQVIKDADGFILSINSDQMLEIKRTILESDFLYGNGEYVKIEEGLIPRYHNILVESNCRLSRPVWIHLRKNWELKPLLDTLSGIKFPESIDEEKWKEIRAKLRIPDEFDMPETAVERPLDGLKVVIDFGNGTGWRTVSVYENLGCEVVALNDVPDGNFPAHHPDPIKAKYRQELENTVVKIAASESEKEVVGFGHDEDADRVIFIRSDGRVVEGDRTLAIQAKDILSDWDCPTRKPKFIGEVKFSRVAEEFITACGGEYIMTPTGFAFIKKRMREIYKQGEDVVLAAELSGHQMSGHDENWMFDDGTLAAVKILTVIAKARRKGMTFIDLDEEVPRYPATPEINIRLPTNNLAEKEEIVNTVIKVFEEMGLEIDRTDGGIVKWQDENGWLGQALVRKSNTQPMMICRIEGRDEEAKRMIEDVFFDVLASVSTPAVDRLDLESDDYVKSRLKQ</sequence>
<keyword evidence="14" id="KW-1185">Reference proteome</keyword>
<dbReference type="InterPro" id="IPR005846">
    <property type="entry name" value="A-D-PHexomutase_a/b/a-III"/>
</dbReference>
<accession>A0A1F2P9L1</accession>
<evidence type="ECO:0000256" key="4">
    <source>
        <dbReference type="ARBA" id="ARBA00022723"/>
    </source>
</evidence>
<evidence type="ECO:0000313" key="13">
    <source>
        <dbReference type="EMBL" id="OFV67784.1"/>
    </source>
</evidence>
<feature type="domain" description="Mannose-6-phosphate isomerase cupin" evidence="12">
    <location>
        <begin position="706"/>
        <end position="760"/>
    </location>
</feature>
<dbReference type="Gene3D" id="2.60.120.10">
    <property type="entry name" value="Jelly Rolls"/>
    <property type="match status" value="2"/>
</dbReference>
<evidence type="ECO:0000259" key="7">
    <source>
        <dbReference type="Pfam" id="PF00408"/>
    </source>
</evidence>
<name>A0A1F2P9L1_9EURY</name>